<keyword evidence="10" id="KW-1185">Reference proteome</keyword>
<keyword evidence="4 7" id="KW-0812">Transmembrane</keyword>
<keyword evidence="3" id="KW-0997">Cell inner membrane</keyword>
<evidence type="ECO:0000256" key="4">
    <source>
        <dbReference type="ARBA" id="ARBA00022692"/>
    </source>
</evidence>
<dbReference type="InterPro" id="IPR051800">
    <property type="entry name" value="PqiA-PqiB_transport"/>
</dbReference>
<accession>A0A5C5GH93</accession>
<dbReference type="PANTHER" id="PTHR30462">
    <property type="entry name" value="INTERMEMBRANE TRANSPORT PROTEIN PQIB-RELATED"/>
    <property type="match status" value="1"/>
</dbReference>
<dbReference type="PANTHER" id="PTHR30462:SF0">
    <property type="entry name" value="INTERMEMBRANE TRANSPORT PROTEIN YEBT"/>
    <property type="match status" value="1"/>
</dbReference>
<dbReference type="GO" id="GO:0005886">
    <property type="term" value="C:plasma membrane"/>
    <property type="evidence" value="ECO:0007669"/>
    <property type="project" value="UniProtKB-SubCell"/>
</dbReference>
<reference evidence="9 10" key="1">
    <citation type="submission" date="2019-06" db="EMBL/GenBank/DDBJ databases">
        <title>Genome of new Rhodobacteraceae sp. SM1903.</title>
        <authorList>
            <person name="Ren X."/>
        </authorList>
    </citation>
    <scope>NUCLEOTIDE SEQUENCE [LARGE SCALE GENOMIC DNA]</scope>
    <source>
        <strain evidence="9 10">SM1903</strain>
    </source>
</reference>
<dbReference type="Proteomes" id="UP000314011">
    <property type="component" value="Unassembled WGS sequence"/>
</dbReference>
<evidence type="ECO:0000256" key="2">
    <source>
        <dbReference type="ARBA" id="ARBA00022475"/>
    </source>
</evidence>
<evidence type="ECO:0000256" key="5">
    <source>
        <dbReference type="ARBA" id="ARBA00022989"/>
    </source>
</evidence>
<name>A0A5C5GH93_9RHOB</name>
<dbReference type="AlphaFoldDB" id="A0A5C5GH93"/>
<organism evidence="9 10">
    <name type="scientific">Pelagovum pacificum</name>
    <dbReference type="NCBI Taxonomy" id="2588711"/>
    <lineage>
        <taxon>Bacteria</taxon>
        <taxon>Pseudomonadati</taxon>
        <taxon>Pseudomonadota</taxon>
        <taxon>Alphaproteobacteria</taxon>
        <taxon>Rhodobacterales</taxon>
        <taxon>Paracoccaceae</taxon>
        <taxon>Pelagovum</taxon>
    </lineage>
</organism>
<protein>
    <submittedName>
        <fullName evidence="9">MCE family protein</fullName>
    </submittedName>
</protein>
<dbReference type="EMBL" id="VFFF01000001">
    <property type="protein sequence ID" value="TNY33279.1"/>
    <property type="molecule type" value="Genomic_DNA"/>
</dbReference>
<gene>
    <name evidence="9" type="ORF">FHY64_08390</name>
</gene>
<dbReference type="Pfam" id="PF02470">
    <property type="entry name" value="MlaD"/>
    <property type="match status" value="2"/>
</dbReference>
<dbReference type="RefSeq" id="WP_140193966.1">
    <property type="nucleotide sequence ID" value="NZ_CP065915.1"/>
</dbReference>
<evidence type="ECO:0000256" key="1">
    <source>
        <dbReference type="ARBA" id="ARBA00004533"/>
    </source>
</evidence>
<evidence type="ECO:0000256" key="7">
    <source>
        <dbReference type="SAM" id="Phobius"/>
    </source>
</evidence>
<evidence type="ECO:0000256" key="3">
    <source>
        <dbReference type="ARBA" id="ARBA00022519"/>
    </source>
</evidence>
<evidence type="ECO:0000313" key="9">
    <source>
        <dbReference type="EMBL" id="TNY33279.1"/>
    </source>
</evidence>
<comment type="subcellular location">
    <subcellularLocation>
        <location evidence="1">Cell inner membrane</location>
    </subcellularLocation>
</comment>
<sequence>MSDQPPEIPVKKARKSLVERISIVWIVPLMALLVALGVAWQSYVDQGPLITIVFDDASGIAADETEVRYRDVTVGVVEEVGFTDELNQVAVEVRLSKDVGDYVDEDATFWVVRPEVSAQGVTGLDTVLSGVFIEGIWDSEPGGLQDEFIGQSSAPLNRDGRDGLQIRLRVAGNARLTDRAPIEYRGIQVGRVGVAEVSEDGATIEADAIIFAPHDQLVTSATRFWDTSGFTFTIGTSGAEIDFSSLAQLVSGGISFGTVVSGGEPVEDGSDFALYSDEATARASLFSEDDGGTLTFTAIFDENVSGLTVDAPVDFGGLRVGRVESINGVVNEERFGDSRVRLGATLQIRPSRLGLEDAVSQESALAFFEDRVENNNLRARLVTASLLTGGLKVELTEVDEIEPATIDLDGDPNPIFPTAPAAVSDVQASAEGVLERVNALPIEELLDSAIGALDNVSRLAGSEDIRAVPGDVRALIADARGIIGSEQLQALPDQIGTVATEIESLVTALNEQEAVAQLIAAIGSIDETATTVTEAVAGVPSVIDRVDAIAANVQELPLDVITSNVTSLLANADGLLTQTRVAVGDVGRIVSSDEMQALPGQIGSVAGQLEEITTSLNEQEAVTRLLEAVGSIEETADSVSAAVEGVPAVVDRVDAIAASVQEMPLGSVVDAATELLANSDTLVTQTRGAVTDVRAIIGTEEMQALPGRLVAITNELETVIATLNEEEAVARLLSAVDEISEVARTAGDSFAGVPGLVEELNTIAAEIEELPLSEVVTRVNALLESADALIGTDAARALPEDLSAALNELQLAISELRDGGLIANANATLGSARAAADNVSTAAASLPSLLAQAQQVLAQASTTIGGYSSDREVGREINAAVREINRAAAAVTSLARELERNPNSLLFGR</sequence>
<evidence type="ECO:0000313" key="10">
    <source>
        <dbReference type="Proteomes" id="UP000314011"/>
    </source>
</evidence>
<feature type="transmembrane region" description="Helical" evidence="7">
    <location>
        <begin position="21"/>
        <end position="40"/>
    </location>
</feature>
<feature type="domain" description="Mce/MlaD" evidence="8">
    <location>
        <begin position="47"/>
        <end position="123"/>
    </location>
</feature>
<dbReference type="OrthoDB" id="9806984at2"/>
<keyword evidence="6 7" id="KW-0472">Membrane</keyword>
<comment type="caution">
    <text evidence="9">The sequence shown here is derived from an EMBL/GenBank/DDBJ whole genome shotgun (WGS) entry which is preliminary data.</text>
</comment>
<keyword evidence="5 7" id="KW-1133">Transmembrane helix</keyword>
<proteinExistence type="predicted"/>
<evidence type="ECO:0000259" key="8">
    <source>
        <dbReference type="Pfam" id="PF02470"/>
    </source>
</evidence>
<evidence type="ECO:0000256" key="6">
    <source>
        <dbReference type="ARBA" id="ARBA00023136"/>
    </source>
</evidence>
<dbReference type="InterPro" id="IPR003399">
    <property type="entry name" value="Mce/MlaD"/>
</dbReference>
<keyword evidence="2" id="KW-1003">Cell membrane</keyword>
<feature type="domain" description="Mce/MlaD" evidence="8">
    <location>
        <begin position="294"/>
        <end position="396"/>
    </location>
</feature>